<dbReference type="InterPro" id="IPR029058">
    <property type="entry name" value="AB_hydrolase_fold"/>
</dbReference>
<reference evidence="5" key="2">
    <citation type="journal article" date="2019" name="Int. J. Syst. Evol. Microbiol.">
        <title>The Global Catalogue of Microorganisms (GCM) 10K type strain sequencing project: providing services to taxonomists for standard genome sequencing and annotation.</title>
        <authorList>
            <consortium name="The Broad Institute Genomics Platform"/>
            <consortium name="The Broad Institute Genome Sequencing Center for Infectious Disease"/>
            <person name="Wu L."/>
            <person name="Ma J."/>
        </authorList>
    </citation>
    <scope>NUCLEOTIDE SEQUENCE [LARGE SCALE GENOMIC DNA]</scope>
    <source>
        <strain evidence="5">CGMCC 4.5581</strain>
    </source>
</reference>
<reference evidence="2" key="1">
    <citation type="journal article" date="2014" name="Int. J. Syst. Evol. Microbiol.">
        <title>Complete genome of a new Firmicutes species belonging to the dominant human colonic microbiota ('Ruminococcus bicirculans') reveals two chromosomes and a selective capacity to utilize plant glucans.</title>
        <authorList>
            <consortium name="NISC Comparative Sequencing Program"/>
            <person name="Wegmann U."/>
            <person name="Louis P."/>
            <person name="Goesmann A."/>
            <person name="Henrissat B."/>
            <person name="Duncan S.H."/>
            <person name="Flint H.J."/>
        </authorList>
    </citation>
    <scope>NUCLEOTIDE SEQUENCE</scope>
    <source>
        <strain evidence="2">CGMCC 4.5581</strain>
    </source>
</reference>
<name>A0A846LPT2_9ACTN</name>
<dbReference type="InterPro" id="IPR051044">
    <property type="entry name" value="MAG_DAG_Lipase"/>
</dbReference>
<dbReference type="GO" id="GO:0016787">
    <property type="term" value="F:hydrolase activity"/>
    <property type="evidence" value="ECO:0007669"/>
    <property type="project" value="UniProtKB-KW"/>
</dbReference>
<evidence type="ECO:0000313" key="2">
    <source>
        <dbReference type="EMBL" id="GGL57612.1"/>
    </source>
</evidence>
<dbReference type="Gene3D" id="3.40.50.1820">
    <property type="entry name" value="alpha/beta hydrolase"/>
    <property type="match status" value="1"/>
</dbReference>
<dbReference type="RefSeq" id="WP_166755690.1">
    <property type="nucleotide sequence ID" value="NZ_BAABJU010000023.1"/>
</dbReference>
<protein>
    <submittedName>
        <fullName evidence="3">Alpha-beta hydrolase superfamily lysophospholipase</fullName>
    </submittedName>
</protein>
<dbReference type="Proteomes" id="UP000552836">
    <property type="component" value="Unassembled WGS sequence"/>
</dbReference>
<comment type="caution">
    <text evidence="3">The sequence shown here is derived from an EMBL/GenBank/DDBJ whole genome shotgun (WGS) entry which is preliminary data.</text>
</comment>
<keyword evidence="3" id="KW-0378">Hydrolase</keyword>
<dbReference type="EMBL" id="JAAMPA010000001">
    <property type="protein sequence ID" value="NIH68484.1"/>
    <property type="molecule type" value="Genomic_DNA"/>
</dbReference>
<evidence type="ECO:0000313" key="5">
    <source>
        <dbReference type="Proteomes" id="UP000648663"/>
    </source>
</evidence>
<evidence type="ECO:0000259" key="1">
    <source>
        <dbReference type="Pfam" id="PF12146"/>
    </source>
</evidence>
<keyword evidence="5" id="KW-1185">Reference proteome</keyword>
<evidence type="ECO:0000313" key="4">
    <source>
        <dbReference type="Proteomes" id="UP000552836"/>
    </source>
</evidence>
<feature type="domain" description="Serine aminopeptidase S33" evidence="1">
    <location>
        <begin position="29"/>
        <end position="288"/>
    </location>
</feature>
<proteinExistence type="predicted"/>
<organism evidence="3 4">
    <name type="scientific">Modestobacter marinus</name>
    <dbReference type="NCBI Taxonomy" id="477641"/>
    <lineage>
        <taxon>Bacteria</taxon>
        <taxon>Bacillati</taxon>
        <taxon>Actinomycetota</taxon>
        <taxon>Actinomycetes</taxon>
        <taxon>Geodermatophilales</taxon>
        <taxon>Geodermatophilaceae</taxon>
        <taxon>Modestobacter</taxon>
    </lineage>
</organism>
<dbReference type="Proteomes" id="UP000648663">
    <property type="component" value="Unassembled WGS sequence"/>
</dbReference>
<dbReference type="EMBL" id="BMMI01000002">
    <property type="protein sequence ID" value="GGL57612.1"/>
    <property type="molecule type" value="Genomic_DNA"/>
</dbReference>
<accession>A0A846LPT2</accession>
<dbReference type="SUPFAM" id="SSF53474">
    <property type="entry name" value="alpha/beta-Hydrolases"/>
    <property type="match status" value="1"/>
</dbReference>
<dbReference type="InterPro" id="IPR022742">
    <property type="entry name" value="Hydrolase_4"/>
</dbReference>
<dbReference type="PANTHER" id="PTHR11614">
    <property type="entry name" value="PHOSPHOLIPASE-RELATED"/>
    <property type="match status" value="1"/>
</dbReference>
<sequence length="306" mass="31734">MTTTSGDLPVLPRPDGVAVPYRRWLPAGEVRATLQVVHGASEHSGRYERLAGALTERGLAVYAMDLRGHGRTAEATGAGRFGPAGADGLLDDVEALHRLAAEEHPGLPRVLLGHSMGSIVALASAERDGAGLTGLVLSGPIGVSPQLAETVAALDGVVAAGLGDQPLDALGAFNEPFEPARTPYDWLSRDPAEVDAYLADPLAGDQVPLTHGYAAGVFGMSVRAASPEGVAGLPGSLPVLLLSGQHDPVGGQDAGQVTALAELLRARGLPVDQRVYPEARHEVFNETNRDEVVADLLGWLDDRLAG</sequence>
<dbReference type="AlphaFoldDB" id="A0A846LPT2"/>
<dbReference type="Pfam" id="PF12146">
    <property type="entry name" value="Hydrolase_4"/>
    <property type="match status" value="1"/>
</dbReference>
<gene>
    <name evidence="3" type="ORF">FB380_002930</name>
    <name evidence="2" type="ORF">GCM10011589_12040</name>
</gene>
<reference evidence="3 4" key="3">
    <citation type="submission" date="2020-02" db="EMBL/GenBank/DDBJ databases">
        <title>Sequencing the genomes of 1000 actinobacteria strains.</title>
        <authorList>
            <person name="Klenk H.-P."/>
        </authorList>
    </citation>
    <scope>NUCLEOTIDE SEQUENCE [LARGE SCALE GENOMIC DNA]</scope>
    <source>
        <strain evidence="3 4">DSM 45201</strain>
    </source>
</reference>
<reference evidence="2" key="4">
    <citation type="submission" date="2024-05" db="EMBL/GenBank/DDBJ databases">
        <authorList>
            <person name="Sun Q."/>
            <person name="Zhou Y."/>
        </authorList>
    </citation>
    <scope>NUCLEOTIDE SEQUENCE</scope>
    <source>
        <strain evidence="2">CGMCC 4.5581</strain>
    </source>
</reference>
<evidence type="ECO:0000313" key="3">
    <source>
        <dbReference type="EMBL" id="NIH68484.1"/>
    </source>
</evidence>